<proteinExistence type="predicted"/>
<reference evidence="1 2" key="1">
    <citation type="journal article" date="2016" name="Sci. Rep.">
        <title>The Dendrobium catenatum Lindl. genome sequence provides insights into polysaccharide synthase, floral development and adaptive evolution.</title>
        <authorList>
            <person name="Zhang G.Q."/>
            <person name="Xu Q."/>
            <person name="Bian C."/>
            <person name="Tsai W.C."/>
            <person name="Yeh C.M."/>
            <person name="Liu K.W."/>
            <person name="Yoshida K."/>
            <person name="Zhang L.S."/>
            <person name="Chang S.B."/>
            <person name="Chen F."/>
            <person name="Shi Y."/>
            <person name="Su Y.Y."/>
            <person name="Zhang Y.Q."/>
            <person name="Chen L.J."/>
            <person name="Yin Y."/>
            <person name="Lin M."/>
            <person name="Huang H."/>
            <person name="Deng H."/>
            <person name="Wang Z.W."/>
            <person name="Zhu S.L."/>
            <person name="Zhao X."/>
            <person name="Deng C."/>
            <person name="Niu S.C."/>
            <person name="Huang J."/>
            <person name="Wang M."/>
            <person name="Liu G.H."/>
            <person name="Yang H.J."/>
            <person name="Xiao X.J."/>
            <person name="Hsiao Y.Y."/>
            <person name="Wu W.L."/>
            <person name="Chen Y.Y."/>
            <person name="Mitsuda N."/>
            <person name="Ohme-Takagi M."/>
            <person name="Luo Y.B."/>
            <person name="Van de Peer Y."/>
            <person name="Liu Z.J."/>
        </authorList>
    </citation>
    <scope>NUCLEOTIDE SEQUENCE [LARGE SCALE GENOMIC DNA]</scope>
    <source>
        <tissue evidence="1">The whole plant</tissue>
    </source>
</reference>
<sequence>MSMEGRRPLSAGVAQDNVRSSGAHFTHQGPSHGSPPAFGDDKVGFDHKANLWFKSSVPLKINEGALLIPKKVTEYVGMGKSILVDSFEKIPLKANLVSEIHSKSESTIIINEQGADKMLVKWFDIVEENISADQLQNLKYKIDGEIAEEQ</sequence>
<protein>
    <submittedName>
        <fullName evidence="1">Uncharacterized protein</fullName>
    </submittedName>
</protein>
<reference evidence="1 2" key="2">
    <citation type="journal article" date="2017" name="Nature">
        <title>The Apostasia genome and the evolution of orchids.</title>
        <authorList>
            <person name="Zhang G.Q."/>
            <person name="Liu K.W."/>
            <person name="Li Z."/>
            <person name="Lohaus R."/>
            <person name="Hsiao Y.Y."/>
            <person name="Niu S.C."/>
            <person name="Wang J.Y."/>
            <person name="Lin Y.C."/>
            <person name="Xu Q."/>
            <person name="Chen L.J."/>
            <person name="Yoshida K."/>
            <person name="Fujiwara S."/>
            <person name="Wang Z.W."/>
            <person name="Zhang Y.Q."/>
            <person name="Mitsuda N."/>
            <person name="Wang M."/>
            <person name="Liu G.H."/>
            <person name="Pecoraro L."/>
            <person name="Huang H.X."/>
            <person name="Xiao X.J."/>
            <person name="Lin M."/>
            <person name="Wu X.Y."/>
            <person name="Wu W.L."/>
            <person name="Chen Y.Y."/>
            <person name="Chang S.B."/>
            <person name="Sakamoto S."/>
            <person name="Ohme-Takagi M."/>
            <person name="Yagi M."/>
            <person name="Zeng S.J."/>
            <person name="Shen C.Y."/>
            <person name="Yeh C.M."/>
            <person name="Luo Y.B."/>
            <person name="Tsai W.C."/>
            <person name="Van de Peer Y."/>
            <person name="Liu Z.J."/>
        </authorList>
    </citation>
    <scope>NUCLEOTIDE SEQUENCE [LARGE SCALE GENOMIC DNA]</scope>
    <source>
        <tissue evidence="1">The whole plant</tissue>
    </source>
</reference>
<evidence type="ECO:0000313" key="1">
    <source>
        <dbReference type="EMBL" id="PKU66099.1"/>
    </source>
</evidence>
<gene>
    <name evidence="1" type="ORF">MA16_Dca027383</name>
</gene>
<accession>A0A2I0VRR6</accession>
<dbReference type="AlphaFoldDB" id="A0A2I0VRR6"/>
<name>A0A2I0VRR6_9ASPA</name>
<keyword evidence="2" id="KW-1185">Reference proteome</keyword>
<evidence type="ECO:0000313" key="2">
    <source>
        <dbReference type="Proteomes" id="UP000233837"/>
    </source>
</evidence>
<dbReference type="EMBL" id="KZ503297">
    <property type="protein sequence ID" value="PKU66099.1"/>
    <property type="molecule type" value="Genomic_DNA"/>
</dbReference>
<dbReference type="Proteomes" id="UP000233837">
    <property type="component" value="Unassembled WGS sequence"/>
</dbReference>
<organism evidence="1 2">
    <name type="scientific">Dendrobium catenatum</name>
    <dbReference type="NCBI Taxonomy" id="906689"/>
    <lineage>
        <taxon>Eukaryota</taxon>
        <taxon>Viridiplantae</taxon>
        <taxon>Streptophyta</taxon>
        <taxon>Embryophyta</taxon>
        <taxon>Tracheophyta</taxon>
        <taxon>Spermatophyta</taxon>
        <taxon>Magnoliopsida</taxon>
        <taxon>Liliopsida</taxon>
        <taxon>Asparagales</taxon>
        <taxon>Orchidaceae</taxon>
        <taxon>Epidendroideae</taxon>
        <taxon>Malaxideae</taxon>
        <taxon>Dendrobiinae</taxon>
        <taxon>Dendrobium</taxon>
    </lineage>
</organism>